<evidence type="ECO:0000313" key="3">
    <source>
        <dbReference type="EMBL" id="KAK3602060.1"/>
    </source>
</evidence>
<feature type="transmembrane region" description="Helical" evidence="1">
    <location>
        <begin position="391"/>
        <end position="420"/>
    </location>
</feature>
<evidence type="ECO:0000256" key="1">
    <source>
        <dbReference type="SAM" id="Phobius"/>
    </source>
</evidence>
<dbReference type="InterPro" id="IPR001173">
    <property type="entry name" value="Glyco_trans_2-like"/>
</dbReference>
<evidence type="ECO:0000313" key="4">
    <source>
        <dbReference type="Proteomes" id="UP001195483"/>
    </source>
</evidence>
<feature type="domain" description="Glycosyltransferase 2-like" evidence="2">
    <location>
        <begin position="165"/>
        <end position="353"/>
    </location>
</feature>
<evidence type="ECO:0000259" key="2">
    <source>
        <dbReference type="Pfam" id="PF13632"/>
    </source>
</evidence>
<dbReference type="Proteomes" id="UP001195483">
    <property type="component" value="Unassembled WGS sequence"/>
</dbReference>
<keyword evidence="1" id="KW-1133">Transmembrane helix</keyword>
<dbReference type="AlphaFoldDB" id="A0AAE0T1H2"/>
<dbReference type="SUPFAM" id="SSF53448">
    <property type="entry name" value="Nucleotide-diphospho-sugar transferases"/>
    <property type="match status" value="1"/>
</dbReference>
<dbReference type="InterPro" id="IPR027389">
    <property type="entry name" value="B_mannosylTrfase_Bre-3/Egh"/>
</dbReference>
<keyword evidence="4" id="KW-1185">Reference proteome</keyword>
<keyword evidence="1" id="KW-0812">Transmembrane</keyword>
<name>A0AAE0T1H2_9BIVA</name>
<dbReference type="PANTHER" id="PTHR16779">
    <property type="entry name" value="BETA-1,4-MANNOSYLTRANSFERASE EGH"/>
    <property type="match status" value="1"/>
</dbReference>
<reference evidence="3" key="3">
    <citation type="submission" date="2023-05" db="EMBL/GenBank/DDBJ databases">
        <authorList>
            <person name="Smith C.H."/>
        </authorList>
    </citation>
    <scope>NUCLEOTIDE SEQUENCE</scope>
    <source>
        <strain evidence="3">CHS0354</strain>
        <tissue evidence="3">Mantle</tissue>
    </source>
</reference>
<feature type="transmembrane region" description="Helical" evidence="1">
    <location>
        <begin position="26"/>
        <end position="49"/>
    </location>
</feature>
<dbReference type="Gene3D" id="3.90.550.10">
    <property type="entry name" value="Spore Coat Polysaccharide Biosynthesis Protein SpsA, Chain A"/>
    <property type="match status" value="1"/>
</dbReference>
<keyword evidence="1" id="KW-0472">Membrane</keyword>
<organism evidence="3 4">
    <name type="scientific">Potamilus streckersoni</name>
    <dbReference type="NCBI Taxonomy" id="2493646"/>
    <lineage>
        <taxon>Eukaryota</taxon>
        <taxon>Metazoa</taxon>
        <taxon>Spiralia</taxon>
        <taxon>Lophotrochozoa</taxon>
        <taxon>Mollusca</taxon>
        <taxon>Bivalvia</taxon>
        <taxon>Autobranchia</taxon>
        <taxon>Heteroconchia</taxon>
        <taxon>Palaeoheterodonta</taxon>
        <taxon>Unionida</taxon>
        <taxon>Unionoidea</taxon>
        <taxon>Unionidae</taxon>
        <taxon>Ambleminae</taxon>
        <taxon>Lampsilini</taxon>
        <taxon>Potamilus</taxon>
    </lineage>
</organism>
<protein>
    <recommendedName>
        <fullName evidence="2">Glycosyltransferase 2-like domain-containing protein</fullName>
    </recommendedName>
</protein>
<proteinExistence type="predicted"/>
<reference evidence="3" key="1">
    <citation type="journal article" date="2021" name="Genome Biol. Evol.">
        <title>A High-Quality Reference Genome for a Parasitic Bivalve with Doubly Uniparental Inheritance (Bivalvia: Unionida).</title>
        <authorList>
            <person name="Smith C.H."/>
        </authorList>
    </citation>
    <scope>NUCLEOTIDE SEQUENCE</scope>
    <source>
        <strain evidence="3">CHS0354</strain>
    </source>
</reference>
<accession>A0AAE0T1H2</accession>
<feature type="transmembrane region" description="Helical" evidence="1">
    <location>
        <begin position="357"/>
        <end position="379"/>
    </location>
</feature>
<sequence length="451" mass="51330">MVLFILVPGFMNIYITDYEIDAKKEYGIVIATVLYFIAFTPLMAFPVVLGNILGIVRFNPFQQVQIHSIDFESVPRICFRIVTKGTYKKLILSNLLKNREVCSKSGLTNVLFEVVTDDDIPDIKDSCKCIVVPKKYQTKQGTLYKARALNYCLEPGVSGLTDQEWVVHLDEETILTRSSVYGIINFIKDGKADIGQGAISYANGEVLNWLTTLADSIRLALDYGLFRFQLDVFHRPMFGFKGSYIVLKQCVENDVGLDFGPRGSIAEDIYFALLAWEKGYKFGFILGEMQEKSPFTCMDYIRQRRRWFVGQMFTALSREIPLYCKLCLILSLSCSIMMPISISNIFLPTLFPFTKPIIIQLLTGFLGGTFAFLYFYGAFKSLQGRQWSISKMLLVCIVTCVFVLPLAACMDCLATFWGLFVHDKQFHLVQKDMDEFERSKSHGLVNFLGQI</sequence>
<reference evidence="3" key="2">
    <citation type="journal article" date="2021" name="Genome Biol. Evol.">
        <title>Developing a high-quality reference genome for a parasitic bivalve with doubly uniparental inheritance (Bivalvia: Unionida).</title>
        <authorList>
            <person name="Smith C.H."/>
        </authorList>
    </citation>
    <scope>NUCLEOTIDE SEQUENCE</scope>
    <source>
        <strain evidence="3">CHS0354</strain>
        <tissue evidence="3">Mantle</tissue>
    </source>
</reference>
<dbReference type="Pfam" id="PF13632">
    <property type="entry name" value="Glyco_trans_2_3"/>
    <property type="match status" value="1"/>
</dbReference>
<dbReference type="PANTHER" id="PTHR16779:SF1">
    <property type="entry name" value="BETA-1,4-MANNOSYLTRANSFERASE EGH"/>
    <property type="match status" value="1"/>
</dbReference>
<dbReference type="GO" id="GO:0005737">
    <property type="term" value="C:cytoplasm"/>
    <property type="evidence" value="ECO:0007669"/>
    <property type="project" value="TreeGrafter"/>
</dbReference>
<dbReference type="GO" id="GO:0019187">
    <property type="term" value="F:beta-1,4-mannosyltransferase activity"/>
    <property type="evidence" value="ECO:0007669"/>
    <property type="project" value="InterPro"/>
</dbReference>
<dbReference type="EMBL" id="JAEAOA010000540">
    <property type="protein sequence ID" value="KAK3602060.1"/>
    <property type="molecule type" value="Genomic_DNA"/>
</dbReference>
<dbReference type="InterPro" id="IPR029044">
    <property type="entry name" value="Nucleotide-diphossugar_trans"/>
</dbReference>
<comment type="caution">
    <text evidence="3">The sequence shown here is derived from an EMBL/GenBank/DDBJ whole genome shotgun (WGS) entry which is preliminary data.</text>
</comment>
<feature type="transmembrane region" description="Helical" evidence="1">
    <location>
        <begin position="326"/>
        <end position="351"/>
    </location>
</feature>
<gene>
    <name evidence="3" type="ORF">CHS0354_008015</name>
</gene>